<reference evidence="2 3" key="1">
    <citation type="journal article" date="2010" name="Stand. Genomic Sci.">
        <title>Complete genome sequence of Ilyobacter polytropus type strain (CuHbu1).</title>
        <authorList>
            <person name="Sikorski J."/>
            <person name="Chertkov O."/>
            <person name="Lapidus A."/>
            <person name="Nolan M."/>
            <person name="Lucas S."/>
            <person name="Del Rio T.G."/>
            <person name="Tice H."/>
            <person name="Cheng J.F."/>
            <person name="Tapia R."/>
            <person name="Han C."/>
            <person name="Goodwin L."/>
            <person name="Pitluck S."/>
            <person name="Liolios K."/>
            <person name="Ivanova N."/>
            <person name="Mavromatis K."/>
            <person name="Mikhailova N."/>
            <person name="Pati A."/>
            <person name="Chen A."/>
            <person name="Palaniappan K."/>
            <person name="Land M."/>
            <person name="Hauser L."/>
            <person name="Chang Y.J."/>
            <person name="Jeffries C.D."/>
            <person name="Brambilla E."/>
            <person name="Yasawong M."/>
            <person name="Rohde M."/>
            <person name="Pukall R."/>
            <person name="Spring S."/>
            <person name="Goker M."/>
            <person name="Woyke T."/>
            <person name="Bristow J."/>
            <person name="Eisen J.A."/>
            <person name="Markowitz V."/>
            <person name="Hugenholtz P."/>
            <person name="Kyrpides N.C."/>
            <person name="Klenk H.P."/>
        </authorList>
    </citation>
    <scope>NUCLEOTIDE SEQUENCE [LARGE SCALE GENOMIC DNA]</scope>
    <source>
        <strain evidence="3">ATCC 51220 / DSM 2926 / LMG 16218 / CuHBu1</strain>
        <plasmid evidence="3">pILYOP01</plasmid>
    </source>
</reference>
<dbReference type="InterPro" id="IPR025714">
    <property type="entry name" value="Methyltranfer_dom"/>
</dbReference>
<dbReference type="OrthoDB" id="5502211at2"/>
<keyword evidence="2" id="KW-0614">Plasmid</keyword>
<dbReference type="PANTHER" id="PTHR13369:SF3">
    <property type="entry name" value="METHYLTRANSFERASE DOMAIN-CONTAINING PROTEIN"/>
    <property type="match status" value="1"/>
</dbReference>
<geneLocation type="plasmid" evidence="2 3">
    <name>pILYOP01</name>
</geneLocation>
<sequence length="388" mass="45079">MDKLKKLLEKISSDGSMISATLSNKKKGSDVKFNKVSIKPFLSKDKQQYQFSYIFDKNTTHENMSSEEAIEEILVLLKTYFKQGVIFASDGDYQLLVNKKNQVKIIKNKATKTQEKNLSHNRKKNYLIEEDKPCNFLYKLGVMDAEGRVYKNKYDKFRQINKYLEIIEDSIKNLDIQRKLKIVDFGSGKAYLTFALYWYLREKLGIEVEIIGLDLKVDVINYCNKVSEELGYKNLSFKIGDIKGFEDYNDIDIVITLHACDTATDDALIKAVNWNTKLLLLVPCCQHELFRQVRNKTMSPILKHGILKERMSSMITDSIRGNILEILGYSVEIFEFIDTEHTPKNIVIRAINKNSPSKKAKSEYYEFKKMWSIDPYLEKSLKNKIDLV</sequence>
<dbReference type="EMBL" id="CP002282">
    <property type="protein sequence ID" value="ADO84014.1"/>
    <property type="molecule type" value="Genomic_DNA"/>
</dbReference>
<name>E3HCV8_ILYPC</name>
<dbReference type="InterPro" id="IPR029063">
    <property type="entry name" value="SAM-dependent_MTases_sf"/>
</dbReference>
<proteinExistence type="predicted"/>
<dbReference type="PANTHER" id="PTHR13369">
    <property type="match status" value="1"/>
</dbReference>
<organism evidence="2 3">
    <name type="scientific">Ilyobacter polytropus (strain ATCC 51220 / DSM 2926 / LMG 16218 / CuHBu1)</name>
    <dbReference type="NCBI Taxonomy" id="572544"/>
    <lineage>
        <taxon>Bacteria</taxon>
        <taxon>Fusobacteriati</taxon>
        <taxon>Fusobacteriota</taxon>
        <taxon>Fusobacteriia</taxon>
        <taxon>Fusobacteriales</taxon>
        <taxon>Fusobacteriaceae</taxon>
        <taxon>Ilyobacter</taxon>
    </lineage>
</organism>
<dbReference type="AlphaFoldDB" id="E3HCV8"/>
<dbReference type="RefSeq" id="WP_013388675.1">
    <property type="nucleotide sequence ID" value="NC_014633.1"/>
</dbReference>
<dbReference type="Gene3D" id="3.40.50.150">
    <property type="entry name" value="Vaccinia Virus protein VP39"/>
    <property type="match status" value="1"/>
</dbReference>
<gene>
    <name evidence="2" type="ordered locus">Ilyop_2252</name>
</gene>
<dbReference type="HOGENOM" id="CLU_031012_1_0_0"/>
<evidence type="ECO:0000259" key="1">
    <source>
        <dbReference type="Pfam" id="PF13679"/>
    </source>
</evidence>
<evidence type="ECO:0000313" key="3">
    <source>
        <dbReference type="Proteomes" id="UP000006875"/>
    </source>
</evidence>
<evidence type="ECO:0000313" key="2">
    <source>
        <dbReference type="EMBL" id="ADO84014.1"/>
    </source>
</evidence>
<dbReference type="Pfam" id="PF13679">
    <property type="entry name" value="Methyltransf_32"/>
    <property type="match status" value="1"/>
</dbReference>
<keyword evidence="3" id="KW-1185">Reference proteome</keyword>
<feature type="domain" description="Methyltransferase" evidence="1">
    <location>
        <begin position="155"/>
        <end position="290"/>
    </location>
</feature>
<accession>E3HCV8</accession>
<dbReference type="Proteomes" id="UP000006875">
    <property type="component" value="Plasmid pILYOP01"/>
</dbReference>
<protein>
    <recommendedName>
        <fullName evidence="1">Methyltransferase domain-containing protein</fullName>
    </recommendedName>
</protein>
<dbReference type="SUPFAM" id="SSF53335">
    <property type="entry name" value="S-adenosyl-L-methionine-dependent methyltransferases"/>
    <property type="match status" value="1"/>
</dbReference>
<dbReference type="GO" id="GO:0005737">
    <property type="term" value="C:cytoplasm"/>
    <property type="evidence" value="ECO:0007669"/>
    <property type="project" value="TreeGrafter"/>
</dbReference>
<dbReference type="KEGG" id="ipo:Ilyop_2252"/>